<dbReference type="AlphaFoldDB" id="A0A2T0UYI3"/>
<organism evidence="3 4">
    <name type="scientific">Knoellia remsis</name>
    <dbReference type="NCBI Taxonomy" id="407159"/>
    <lineage>
        <taxon>Bacteria</taxon>
        <taxon>Bacillati</taxon>
        <taxon>Actinomycetota</taxon>
        <taxon>Actinomycetes</taxon>
        <taxon>Micrococcales</taxon>
        <taxon>Intrasporangiaceae</taxon>
        <taxon>Knoellia</taxon>
    </lineage>
</organism>
<comment type="similarity">
    <text evidence="1">Belongs to the cysteine dioxygenase family.</text>
</comment>
<feature type="binding site" evidence="2">
    <location>
        <position position="76"/>
    </location>
    <ligand>
        <name>Fe cation</name>
        <dbReference type="ChEBI" id="CHEBI:24875"/>
        <note>catalytic</note>
    </ligand>
</feature>
<dbReference type="InterPro" id="IPR014710">
    <property type="entry name" value="RmlC-like_jellyroll"/>
</dbReference>
<dbReference type="EMBL" id="PVTI01000003">
    <property type="protein sequence ID" value="PRY62976.1"/>
    <property type="molecule type" value="Genomic_DNA"/>
</dbReference>
<keyword evidence="2" id="KW-0408">Iron</keyword>
<feature type="binding site" evidence="2">
    <location>
        <position position="78"/>
    </location>
    <ligand>
        <name>Fe cation</name>
        <dbReference type="ChEBI" id="CHEBI:24875"/>
        <note>catalytic</note>
    </ligand>
</feature>
<dbReference type="GO" id="GO:0016702">
    <property type="term" value="F:oxidoreductase activity, acting on single donors with incorporation of molecular oxygen, incorporation of two atoms of oxygen"/>
    <property type="evidence" value="ECO:0007669"/>
    <property type="project" value="InterPro"/>
</dbReference>
<keyword evidence="3" id="KW-0560">Oxidoreductase</keyword>
<dbReference type="RefSeq" id="WP_106296543.1">
    <property type="nucleotide sequence ID" value="NZ_PVTI01000003.1"/>
</dbReference>
<dbReference type="SUPFAM" id="SSF51182">
    <property type="entry name" value="RmlC-like cupins"/>
    <property type="match status" value="1"/>
</dbReference>
<sequence length="166" mass="17895">MTLARPVADALPGVNSFTAVQLLRVARLFAADPELPALLPARHEDPGGRRWHQLAQTHHLQLWVIEWPSGASTGFHDHGGSRGAFTVVRGVLTESQVVRGAIHDRSLPAGEGRTFGPNHVHDVANDGDVTALSVHAYSPRLDQMTHYDLVGGALVPAGVEQRGESW</sequence>
<proteinExistence type="inferred from homology"/>
<evidence type="ECO:0000256" key="1">
    <source>
        <dbReference type="ARBA" id="ARBA00006622"/>
    </source>
</evidence>
<gene>
    <name evidence="3" type="ORF">BCF74_103185</name>
</gene>
<keyword evidence="4" id="KW-1185">Reference proteome</keyword>
<dbReference type="GO" id="GO:0005506">
    <property type="term" value="F:iron ion binding"/>
    <property type="evidence" value="ECO:0007669"/>
    <property type="project" value="InterPro"/>
</dbReference>
<reference evidence="3 4" key="1">
    <citation type="submission" date="2018-03" db="EMBL/GenBank/DDBJ databases">
        <title>Genomic Encyclopedia of Archaeal and Bacterial Type Strains, Phase II (KMG-II): from individual species to whole genera.</title>
        <authorList>
            <person name="Goeker M."/>
        </authorList>
    </citation>
    <scope>NUCLEOTIDE SEQUENCE [LARGE SCALE GENOMIC DNA]</scope>
    <source>
        <strain evidence="3 4">ATCC BAA-1496</strain>
    </source>
</reference>
<dbReference type="InterPro" id="IPR010300">
    <property type="entry name" value="CDO_1"/>
</dbReference>
<evidence type="ECO:0000313" key="4">
    <source>
        <dbReference type="Proteomes" id="UP000237822"/>
    </source>
</evidence>
<keyword evidence="3" id="KW-0223">Dioxygenase</keyword>
<keyword evidence="2" id="KW-0479">Metal-binding</keyword>
<dbReference type="Gene3D" id="2.60.120.10">
    <property type="entry name" value="Jelly Rolls"/>
    <property type="match status" value="1"/>
</dbReference>
<dbReference type="OrthoDB" id="4217976at2"/>
<feature type="binding site" evidence="2">
    <location>
        <position position="121"/>
    </location>
    <ligand>
        <name>Fe cation</name>
        <dbReference type="ChEBI" id="CHEBI:24875"/>
        <note>catalytic</note>
    </ligand>
</feature>
<protein>
    <submittedName>
        <fullName evidence="3">Cysteine dioxygenase type I</fullName>
    </submittedName>
</protein>
<evidence type="ECO:0000313" key="3">
    <source>
        <dbReference type="EMBL" id="PRY62976.1"/>
    </source>
</evidence>
<accession>A0A2T0UYI3</accession>
<evidence type="ECO:0000256" key="2">
    <source>
        <dbReference type="PIRSR" id="PIRSR610300-51"/>
    </source>
</evidence>
<dbReference type="Proteomes" id="UP000237822">
    <property type="component" value="Unassembled WGS sequence"/>
</dbReference>
<comment type="caution">
    <text evidence="3">The sequence shown here is derived from an EMBL/GenBank/DDBJ whole genome shotgun (WGS) entry which is preliminary data.</text>
</comment>
<dbReference type="Pfam" id="PF05995">
    <property type="entry name" value="CDO_I"/>
    <property type="match status" value="1"/>
</dbReference>
<dbReference type="CDD" id="cd10548">
    <property type="entry name" value="cupin_CDO"/>
    <property type="match status" value="1"/>
</dbReference>
<dbReference type="InterPro" id="IPR011051">
    <property type="entry name" value="RmlC_Cupin_sf"/>
</dbReference>
<name>A0A2T0UYI3_9MICO</name>